<dbReference type="Proteomes" id="UP000032180">
    <property type="component" value="Chromosome 1"/>
</dbReference>
<evidence type="ECO:0000256" key="1">
    <source>
        <dbReference type="SAM" id="Phobius"/>
    </source>
</evidence>
<dbReference type="EnsemblPlants" id="LPERR01G07840.1">
    <property type="protein sequence ID" value="LPERR01G07840.1"/>
    <property type="gene ID" value="LPERR01G07840"/>
</dbReference>
<keyword evidence="3" id="KW-1185">Reference proteome</keyword>
<reference evidence="2 3" key="1">
    <citation type="submission" date="2012-08" db="EMBL/GenBank/DDBJ databases">
        <title>Oryza genome evolution.</title>
        <authorList>
            <person name="Wing R.A."/>
        </authorList>
    </citation>
    <scope>NUCLEOTIDE SEQUENCE</scope>
</reference>
<dbReference type="SUPFAM" id="SSF101148">
    <property type="entry name" value="Plant invertase/pectin methylesterase inhibitor"/>
    <property type="match status" value="1"/>
</dbReference>
<protein>
    <recommendedName>
        <fullName evidence="4">Pectinesterase inhibitor domain-containing protein</fullName>
    </recommendedName>
</protein>
<dbReference type="Gene3D" id="1.20.140.40">
    <property type="entry name" value="Invertase/pectin methylesterase inhibitor family protein"/>
    <property type="match status" value="1"/>
</dbReference>
<evidence type="ECO:0000313" key="3">
    <source>
        <dbReference type="Proteomes" id="UP000032180"/>
    </source>
</evidence>
<dbReference type="InterPro" id="IPR035513">
    <property type="entry name" value="Invertase/methylesterase_inhib"/>
</dbReference>
<feature type="transmembrane region" description="Helical" evidence="1">
    <location>
        <begin position="27"/>
        <end position="47"/>
    </location>
</feature>
<dbReference type="HOGENOM" id="CLU_2267617_0_0_1"/>
<reference evidence="2" key="3">
    <citation type="submission" date="2015-04" db="UniProtKB">
        <authorList>
            <consortium name="EnsemblPlants"/>
        </authorList>
    </citation>
    <scope>IDENTIFICATION</scope>
</reference>
<evidence type="ECO:0000313" key="2">
    <source>
        <dbReference type="EnsemblPlants" id="LPERR01G07840.1"/>
    </source>
</evidence>
<keyword evidence="1" id="KW-0812">Transmembrane</keyword>
<evidence type="ECO:0008006" key="4">
    <source>
        <dbReference type="Google" id="ProtNLM"/>
    </source>
</evidence>
<keyword evidence="1" id="KW-1133">Transmembrane helix</keyword>
<proteinExistence type="predicted"/>
<dbReference type="Gramene" id="LPERR01G07840.1">
    <property type="protein sequence ID" value="LPERR01G07840.1"/>
    <property type="gene ID" value="LPERR01G07840"/>
</dbReference>
<keyword evidence="1" id="KW-0472">Membrane</keyword>
<name>A0A0D9UYM0_9ORYZ</name>
<dbReference type="AlphaFoldDB" id="A0A0D9UYM0"/>
<accession>A0A0D9UYM0</accession>
<reference evidence="3" key="2">
    <citation type="submission" date="2013-12" db="EMBL/GenBank/DDBJ databases">
        <authorList>
            <person name="Yu Y."/>
            <person name="Lee S."/>
            <person name="de Baynast K."/>
            <person name="Wissotski M."/>
            <person name="Liu L."/>
            <person name="Talag J."/>
            <person name="Goicoechea J."/>
            <person name="Angelova A."/>
            <person name="Jetty R."/>
            <person name="Kudrna D."/>
            <person name="Golser W."/>
            <person name="Rivera L."/>
            <person name="Zhang J."/>
            <person name="Wing R."/>
        </authorList>
    </citation>
    <scope>NUCLEOTIDE SEQUENCE</scope>
</reference>
<sequence>MAHATLTSPEPTQAQLRCTDGRHRRRLLVVLCIVGVALAVGVAVAALTSHDTCQDGLDEVNASNDDRIKPQMLAYISNLGEHLSNSLAIFAARGRPDVSPRII</sequence>
<organism evidence="2 3">
    <name type="scientific">Leersia perrieri</name>
    <dbReference type="NCBI Taxonomy" id="77586"/>
    <lineage>
        <taxon>Eukaryota</taxon>
        <taxon>Viridiplantae</taxon>
        <taxon>Streptophyta</taxon>
        <taxon>Embryophyta</taxon>
        <taxon>Tracheophyta</taxon>
        <taxon>Spermatophyta</taxon>
        <taxon>Magnoliopsida</taxon>
        <taxon>Liliopsida</taxon>
        <taxon>Poales</taxon>
        <taxon>Poaceae</taxon>
        <taxon>BOP clade</taxon>
        <taxon>Oryzoideae</taxon>
        <taxon>Oryzeae</taxon>
        <taxon>Oryzinae</taxon>
        <taxon>Leersia</taxon>
    </lineage>
</organism>